<sequence>MNDEKIANANHSSDTNTVPIEEEKIANPIEEAEAKAKESHEKYLRSVAEMENLRRRTEREIQDVQSYAIASFARDMLSVSDNLSRALDSIPADTNQTEKNGITSLIDGIKMTKRDMISTLEKYGIKKIEADGQKFNPNFHQAMFEEINETIPTNTVIKVVQEGYTMSERVLRPALVGISKGSAQKSTETDLQKSSQNDDNSPALEKE</sequence>
<comment type="caution">
    <text evidence="15">The sequence shown here is derived from an EMBL/GenBank/DDBJ whole genome shotgun (WGS) entry which is preliminary data.</text>
</comment>
<dbReference type="GO" id="GO:0006457">
    <property type="term" value="P:protein folding"/>
    <property type="evidence" value="ECO:0007669"/>
    <property type="project" value="InterPro"/>
</dbReference>
<evidence type="ECO:0000256" key="6">
    <source>
        <dbReference type="ARBA" id="ARBA00023186"/>
    </source>
</evidence>
<reference evidence="15" key="1">
    <citation type="submission" date="2019-02" db="EMBL/GenBank/DDBJ databases">
        <title>A novel Candidatus Liberibacter species associated with the New Zealand native fuchsia psyllid, Ctenarytaina fuchsiae.</title>
        <authorList>
            <person name="Thompson S.M."/>
            <person name="Jorgensen N."/>
            <person name="David C."/>
            <person name="Bulman S.R."/>
            <person name="Smith G.R."/>
        </authorList>
    </citation>
    <scope>NUCLEOTIDE SEQUENCE</scope>
    <source>
        <strain evidence="15">Oxford</strain>
    </source>
</reference>
<evidence type="ECO:0000313" key="16">
    <source>
        <dbReference type="Proteomes" id="UP000736856"/>
    </source>
</evidence>
<dbReference type="HAMAP" id="MF_01151">
    <property type="entry name" value="GrpE"/>
    <property type="match status" value="1"/>
</dbReference>
<dbReference type="FunFam" id="2.30.22.10:FF:000001">
    <property type="entry name" value="Protein GrpE"/>
    <property type="match status" value="1"/>
</dbReference>
<evidence type="ECO:0000256" key="8">
    <source>
        <dbReference type="ARBA" id="ARBA00072274"/>
    </source>
</evidence>
<dbReference type="PANTHER" id="PTHR21237">
    <property type="entry name" value="GRPE PROTEIN"/>
    <property type="match status" value="1"/>
</dbReference>
<evidence type="ECO:0000256" key="11">
    <source>
        <dbReference type="RuleBase" id="RU000639"/>
    </source>
</evidence>
<feature type="coiled-coil region" evidence="13">
    <location>
        <begin position="40"/>
        <end position="67"/>
    </location>
</feature>
<comment type="subunit">
    <text evidence="3 10">Homodimer.</text>
</comment>
<evidence type="ECO:0000256" key="10">
    <source>
        <dbReference type="HAMAP-Rule" id="MF_01151"/>
    </source>
</evidence>
<dbReference type="CDD" id="cd00446">
    <property type="entry name" value="GrpE"/>
    <property type="match status" value="1"/>
</dbReference>
<dbReference type="GO" id="GO:0051087">
    <property type="term" value="F:protein-folding chaperone binding"/>
    <property type="evidence" value="ECO:0007669"/>
    <property type="project" value="InterPro"/>
</dbReference>
<dbReference type="GO" id="GO:0051082">
    <property type="term" value="F:unfolded protein binding"/>
    <property type="evidence" value="ECO:0007669"/>
    <property type="project" value="TreeGrafter"/>
</dbReference>
<name>A0A937DLP4_9HYPH</name>
<evidence type="ECO:0000313" key="15">
    <source>
        <dbReference type="EMBL" id="MBL0848637.1"/>
    </source>
</evidence>
<accession>A0A937DLP4</accession>
<dbReference type="InterPro" id="IPR013805">
    <property type="entry name" value="GrpE_CC"/>
</dbReference>
<keyword evidence="5 10" id="KW-0346">Stress response</keyword>
<feature type="compositionally biased region" description="Polar residues" evidence="14">
    <location>
        <begin position="9"/>
        <end position="18"/>
    </location>
</feature>
<gene>
    <name evidence="10 15" type="primary">grpE</name>
    <name evidence="15" type="ORF">EU981_00815</name>
</gene>
<dbReference type="InterPro" id="IPR009012">
    <property type="entry name" value="GrpE_head"/>
</dbReference>
<dbReference type="Pfam" id="PF01025">
    <property type="entry name" value="GrpE"/>
    <property type="match status" value="1"/>
</dbReference>
<proteinExistence type="inferred from homology"/>
<dbReference type="PRINTS" id="PR00773">
    <property type="entry name" value="GRPEPROTEIN"/>
</dbReference>
<dbReference type="InterPro" id="IPR000740">
    <property type="entry name" value="GrpE"/>
</dbReference>
<evidence type="ECO:0000256" key="1">
    <source>
        <dbReference type="ARBA" id="ARBA00004496"/>
    </source>
</evidence>
<evidence type="ECO:0000256" key="2">
    <source>
        <dbReference type="ARBA" id="ARBA00009054"/>
    </source>
</evidence>
<dbReference type="NCBIfam" id="NF010748">
    <property type="entry name" value="PRK14150.1"/>
    <property type="match status" value="1"/>
</dbReference>
<keyword evidence="13" id="KW-0175">Coiled coil</keyword>
<comment type="similarity">
    <text evidence="2 10 12">Belongs to the GrpE family.</text>
</comment>
<feature type="region of interest" description="Disordered" evidence="14">
    <location>
        <begin position="1"/>
        <end position="24"/>
    </location>
</feature>
<comment type="function">
    <text evidence="7 10 11">Participates actively in the response to hyperosmotic and heat shock by preventing the aggregation of stress-denatured proteins, in association with DnaK and GrpE. It is the nucleotide exchange factor for DnaK and may function as a thermosensor. Unfolded proteins bind initially to DnaJ; upon interaction with the DnaJ-bound protein, DnaK hydrolyzes its bound ATP, resulting in the formation of a stable complex. GrpE releases ADP from DnaK; ATP binding to DnaK triggers the release of the substrate protein, thus completing the reaction cycle. Several rounds of ATP-dependent interactions between DnaJ, DnaK and GrpE are required for fully efficient folding.</text>
</comment>
<dbReference type="Gene3D" id="3.90.20.20">
    <property type="match status" value="1"/>
</dbReference>
<evidence type="ECO:0000256" key="5">
    <source>
        <dbReference type="ARBA" id="ARBA00023016"/>
    </source>
</evidence>
<dbReference type="SUPFAM" id="SSF51064">
    <property type="entry name" value="Head domain of nucleotide exchange factor GrpE"/>
    <property type="match status" value="1"/>
</dbReference>
<evidence type="ECO:0000256" key="7">
    <source>
        <dbReference type="ARBA" id="ARBA00053401"/>
    </source>
</evidence>
<comment type="subcellular location">
    <subcellularLocation>
        <location evidence="1 10">Cytoplasm</location>
    </subcellularLocation>
</comment>
<dbReference type="PANTHER" id="PTHR21237:SF23">
    <property type="entry name" value="GRPE PROTEIN HOMOLOG, MITOCHONDRIAL"/>
    <property type="match status" value="1"/>
</dbReference>
<dbReference type="EMBL" id="SEOL01000001">
    <property type="protein sequence ID" value="MBL0848637.1"/>
    <property type="molecule type" value="Genomic_DNA"/>
</dbReference>
<dbReference type="Gene3D" id="2.30.22.10">
    <property type="entry name" value="Head domain of nucleotide exchange factor GrpE"/>
    <property type="match status" value="1"/>
</dbReference>
<evidence type="ECO:0000256" key="12">
    <source>
        <dbReference type="RuleBase" id="RU004478"/>
    </source>
</evidence>
<keyword evidence="4 10" id="KW-0963">Cytoplasm</keyword>
<dbReference type="PROSITE" id="PS01071">
    <property type="entry name" value="GRPE"/>
    <property type="match status" value="1"/>
</dbReference>
<dbReference type="SUPFAM" id="SSF58014">
    <property type="entry name" value="Coiled-coil domain of nucleotide exchange factor GrpE"/>
    <property type="match status" value="1"/>
</dbReference>
<evidence type="ECO:0000256" key="13">
    <source>
        <dbReference type="SAM" id="Coils"/>
    </source>
</evidence>
<dbReference type="AlphaFoldDB" id="A0A937DLP4"/>
<evidence type="ECO:0000256" key="9">
    <source>
        <dbReference type="ARBA" id="ARBA00076414"/>
    </source>
</evidence>
<dbReference type="GO" id="GO:0005737">
    <property type="term" value="C:cytoplasm"/>
    <property type="evidence" value="ECO:0007669"/>
    <property type="project" value="UniProtKB-SubCell"/>
</dbReference>
<protein>
    <recommendedName>
        <fullName evidence="8 10">Protein GrpE</fullName>
    </recommendedName>
    <alternativeName>
        <fullName evidence="9 10">HSP-70 cofactor</fullName>
    </alternativeName>
</protein>
<keyword evidence="6 10" id="KW-0143">Chaperone</keyword>
<feature type="region of interest" description="Disordered" evidence="14">
    <location>
        <begin position="178"/>
        <end position="207"/>
    </location>
</feature>
<dbReference type="Proteomes" id="UP000736856">
    <property type="component" value="Unassembled WGS sequence"/>
</dbReference>
<dbReference type="NCBIfam" id="NF010738">
    <property type="entry name" value="PRK14140.1"/>
    <property type="match status" value="1"/>
</dbReference>
<organism evidence="15 16">
    <name type="scientific">Candidatus Liberibacter ctenarytainae</name>
    <dbReference type="NCBI Taxonomy" id="2020335"/>
    <lineage>
        <taxon>Bacteria</taxon>
        <taxon>Pseudomonadati</taxon>
        <taxon>Pseudomonadota</taxon>
        <taxon>Alphaproteobacteria</taxon>
        <taxon>Hyphomicrobiales</taxon>
        <taxon>Rhizobiaceae</taxon>
        <taxon>Liberibacter</taxon>
    </lineage>
</organism>
<evidence type="ECO:0000256" key="4">
    <source>
        <dbReference type="ARBA" id="ARBA00022490"/>
    </source>
</evidence>
<evidence type="ECO:0000256" key="3">
    <source>
        <dbReference type="ARBA" id="ARBA00011738"/>
    </source>
</evidence>
<evidence type="ECO:0000256" key="14">
    <source>
        <dbReference type="SAM" id="MobiDB-lite"/>
    </source>
</evidence>
<dbReference type="NCBIfam" id="NF010739">
    <property type="entry name" value="PRK14141.1"/>
    <property type="match status" value="1"/>
</dbReference>
<dbReference type="GO" id="GO:0042803">
    <property type="term" value="F:protein homodimerization activity"/>
    <property type="evidence" value="ECO:0007669"/>
    <property type="project" value="InterPro"/>
</dbReference>
<dbReference type="GO" id="GO:0000774">
    <property type="term" value="F:adenyl-nucleotide exchange factor activity"/>
    <property type="evidence" value="ECO:0007669"/>
    <property type="project" value="InterPro"/>
</dbReference>